<dbReference type="PANTHER" id="PTHR42928:SF5">
    <property type="entry name" value="BLR1237 PROTEIN"/>
    <property type="match status" value="1"/>
</dbReference>
<keyword evidence="3" id="KW-1185">Reference proteome</keyword>
<comment type="similarity">
    <text evidence="1">Belongs to the UPF0065 (bug) family.</text>
</comment>
<gene>
    <name evidence="2" type="ORF">H7965_14060</name>
</gene>
<dbReference type="SUPFAM" id="SSF53850">
    <property type="entry name" value="Periplasmic binding protein-like II"/>
    <property type="match status" value="1"/>
</dbReference>
<name>A0A9X0QYQ5_9PROT</name>
<reference evidence="2" key="1">
    <citation type="submission" date="2020-08" db="EMBL/GenBank/DDBJ databases">
        <authorList>
            <person name="Hu Y."/>
            <person name="Nguyen S.V."/>
            <person name="Li F."/>
            <person name="Fanning S."/>
        </authorList>
    </citation>
    <scope>NUCLEOTIDE SEQUENCE</scope>
    <source>
        <strain evidence="2">SYSU D8009</strain>
    </source>
</reference>
<dbReference type="PANTHER" id="PTHR42928">
    <property type="entry name" value="TRICARBOXYLATE-BINDING PROTEIN"/>
    <property type="match status" value="1"/>
</dbReference>
<dbReference type="Gene3D" id="3.40.190.150">
    <property type="entry name" value="Bordetella uptake gene, domain 1"/>
    <property type="match status" value="1"/>
</dbReference>
<accession>A0A9X0QYQ5</accession>
<dbReference type="RefSeq" id="WP_186771217.1">
    <property type="nucleotide sequence ID" value="NZ_JACOMF010000015.1"/>
</dbReference>
<dbReference type="Proteomes" id="UP000600101">
    <property type="component" value="Unassembled WGS sequence"/>
</dbReference>
<evidence type="ECO:0000313" key="3">
    <source>
        <dbReference type="Proteomes" id="UP000600101"/>
    </source>
</evidence>
<dbReference type="PIRSF" id="PIRSF017082">
    <property type="entry name" value="YflP"/>
    <property type="match status" value="1"/>
</dbReference>
<dbReference type="InterPro" id="IPR005064">
    <property type="entry name" value="BUG"/>
</dbReference>
<evidence type="ECO:0000313" key="2">
    <source>
        <dbReference type="EMBL" id="MBC4016446.1"/>
    </source>
</evidence>
<sequence length="326" mass="34043">MGSITRRGFGMIGTGLGIATARPAHAQAWPSRPVAMVVPFVPGGSADVLGRPLAQHLAMAFGQTFVVDNRGGANGNVGTHAVVRAEPDGQILLVTTNGPISTNTLLFRSMPYNPFTDLAPVALLADLPVVVIARRDAPYASLQEMFAHARAHPGRINCGVPARGALGHLAAELLQRRAGISVTTVPFRGSATLTNGLLSGAVEVAVDLVPSYQAHIQAGTVRVLGVAASERLHAVPGAEPIAAQGLPGFEATGWTALLGPAGLPNGIVQRLNEATNRFLAKPDIRAMLTAMGSRILGGTPEDLTRRMQAEVALWRPVIMDARISLE</sequence>
<dbReference type="EMBL" id="JACOMF010000015">
    <property type="protein sequence ID" value="MBC4016446.1"/>
    <property type="molecule type" value="Genomic_DNA"/>
</dbReference>
<comment type="caution">
    <text evidence="2">The sequence shown here is derived from an EMBL/GenBank/DDBJ whole genome shotgun (WGS) entry which is preliminary data.</text>
</comment>
<evidence type="ECO:0000256" key="1">
    <source>
        <dbReference type="ARBA" id="ARBA00006987"/>
    </source>
</evidence>
<protein>
    <submittedName>
        <fullName evidence="2">Tripartite tricarboxylate transporter substrate binding protein</fullName>
    </submittedName>
</protein>
<dbReference type="CDD" id="cd07012">
    <property type="entry name" value="PBP2_Bug_TTT"/>
    <property type="match status" value="1"/>
</dbReference>
<dbReference type="AlphaFoldDB" id="A0A9X0QYQ5"/>
<dbReference type="InterPro" id="IPR042100">
    <property type="entry name" value="Bug_dom1"/>
</dbReference>
<dbReference type="Gene3D" id="3.40.190.10">
    <property type="entry name" value="Periplasmic binding protein-like II"/>
    <property type="match status" value="1"/>
</dbReference>
<organism evidence="2 3">
    <name type="scientific">Siccirubricoccus deserti</name>
    <dbReference type="NCBI Taxonomy" id="2013562"/>
    <lineage>
        <taxon>Bacteria</taxon>
        <taxon>Pseudomonadati</taxon>
        <taxon>Pseudomonadota</taxon>
        <taxon>Alphaproteobacteria</taxon>
        <taxon>Acetobacterales</taxon>
        <taxon>Roseomonadaceae</taxon>
        <taxon>Siccirubricoccus</taxon>
    </lineage>
</organism>
<proteinExistence type="inferred from homology"/>
<dbReference type="Pfam" id="PF03401">
    <property type="entry name" value="TctC"/>
    <property type="match status" value="1"/>
</dbReference>